<dbReference type="Proteomes" id="UP001152755">
    <property type="component" value="Unassembled WGS sequence"/>
</dbReference>
<evidence type="ECO:0000313" key="2">
    <source>
        <dbReference type="EMBL" id="MDG3016891.1"/>
    </source>
</evidence>
<dbReference type="AlphaFoldDB" id="A0A9X4MAF3"/>
<dbReference type="SUPFAM" id="SSF52540">
    <property type="entry name" value="P-loop containing nucleoside triphosphate hydrolases"/>
    <property type="match status" value="1"/>
</dbReference>
<dbReference type="InterPro" id="IPR022300">
    <property type="entry name" value="PPK2-rel_1"/>
</dbReference>
<organism evidence="2 3">
    <name type="scientific">Speluncibacter jeojiensis</name>
    <dbReference type="NCBI Taxonomy" id="2710754"/>
    <lineage>
        <taxon>Bacteria</taxon>
        <taxon>Bacillati</taxon>
        <taxon>Actinomycetota</taxon>
        <taxon>Actinomycetes</taxon>
        <taxon>Mycobacteriales</taxon>
        <taxon>Speluncibacteraceae</taxon>
        <taxon>Speluncibacter</taxon>
    </lineage>
</organism>
<protein>
    <submittedName>
        <fullName evidence="2">Polyphosphate kinase 2 family protein</fullName>
    </submittedName>
</protein>
<dbReference type="GO" id="GO:0006797">
    <property type="term" value="P:polyphosphate metabolic process"/>
    <property type="evidence" value="ECO:0007669"/>
    <property type="project" value="InterPro"/>
</dbReference>
<dbReference type="GO" id="GO:0016301">
    <property type="term" value="F:kinase activity"/>
    <property type="evidence" value="ECO:0007669"/>
    <property type="project" value="UniProtKB-KW"/>
</dbReference>
<reference evidence="2" key="1">
    <citation type="submission" date="2022-08" db="EMBL/GenBank/DDBJ databases">
        <title>Genome analysis of Corynebacteriales strain.</title>
        <authorList>
            <person name="Lee S.D."/>
        </authorList>
    </citation>
    <scope>NUCLEOTIDE SEQUENCE</scope>
    <source>
        <strain evidence="2">D3-21</strain>
    </source>
</reference>
<proteinExistence type="predicted"/>
<dbReference type="EMBL" id="JANRHA010000019">
    <property type="protein sequence ID" value="MDG3016891.1"/>
    <property type="molecule type" value="Genomic_DNA"/>
</dbReference>
<sequence>MATEINGWTAPAREVLRVTTSTRIAEVDAGATPGFDGDKQLGSALLEERGARLSALQELLYANGRIGDHRSVLLVLQGMDTAGKGGIVRHVIGHVDPQGVDHAAFGSPTEEELRHHYLWRIEKALPRGGQLGVFDRSHYEDVLVVRVHELVPADVWGARYQEIVDFEDRLVDTGTTVVKVLLAVSKEEQKRRLAQRLRRPDKYWKYDRRDLDERALWPDYEQAYQAVLDRTSTERAPWFVVPCDRKWYARLAVTELLIDALEGLELSWPPAHFDVEAERLRLERS</sequence>
<dbReference type="NCBIfam" id="TIGR03709">
    <property type="entry name" value="PPK2_rel_1"/>
    <property type="match status" value="1"/>
</dbReference>
<comment type="caution">
    <text evidence="2">The sequence shown here is derived from an EMBL/GenBank/DDBJ whole genome shotgun (WGS) entry which is preliminary data.</text>
</comment>
<dbReference type="PANTHER" id="PTHR34383">
    <property type="entry name" value="POLYPHOSPHATE:AMP PHOSPHOTRANSFERASE-RELATED"/>
    <property type="match status" value="1"/>
</dbReference>
<evidence type="ECO:0000259" key="1">
    <source>
        <dbReference type="Pfam" id="PF03976"/>
    </source>
</evidence>
<keyword evidence="2" id="KW-0418">Kinase</keyword>
<name>A0A9X4MAF3_9ACTN</name>
<gene>
    <name evidence="2" type="ORF">NVS88_20265</name>
</gene>
<dbReference type="Pfam" id="PF03976">
    <property type="entry name" value="PPK2"/>
    <property type="match status" value="1"/>
</dbReference>
<keyword evidence="2" id="KW-0808">Transferase</keyword>
<dbReference type="PANTHER" id="PTHR34383:SF3">
    <property type="entry name" value="POLYPHOSPHATE:AMP PHOSPHOTRANSFERASE"/>
    <property type="match status" value="1"/>
</dbReference>
<evidence type="ECO:0000313" key="3">
    <source>
        <dbReference type="Proteomes" id="UP001152755"/>
    </source>
</evidence>
<dbReference type="RefSeq" id="WP_277830325.1">
    <property type="nucleotide sequence ID" value="NZ_JAAIVF010000001.1"/>
</dbReference>
<feature type="domain" description="Polyphosphate kinase-2-related" evidence="1">
    <location>
        <begin position="45"/>
        <end position="263"/>
    </location>
</feature>
<accession>A0A9X4MAF3</accession>
<keyword evidence="3" id="KW-1185">Reference proteome</keyword>
<dbReference type="Gene3D" id="3.40.50.300">
    <property type="entry name" value="P-loop containing nucleotide triphosphate hydrolases"/>
    <property type="match status" value="1"/>
</dbReference>
<dbReference type="InterPro" id="IPR022488">
    <property type="entry name" value="PPK2-related"/>
</dbReference>
<dbReference type="GO" id="GO:0016776">
    <property type="term" value="F:phosphotransferase activity, phosphate group as acceptor"/>
    <property type="evidence" value="ECO:0007669"/>
    <property type="project" value="InterPro"/>
</dbReference>
<dbReference type="InterPro" id="IPR027417">
    <property type="entry name" value="P-loop_NTPase"/>
</dbReference>